<dbReference type="Pfam" id="PF00106">
    <property type="entry name" value="adh_short"/>
    <property type="match status" value="1"/>
</dbReference>
<dbReference type="Proteomes" id="UP000604381">
    <property type="component" value="Unassembled WGS sequence"/>
</dbReference>
<dbReference type="InterPro" id="IPR036291">
    <property type="entry name" value="NAD(P)-bd_dom_sf"/>
</dbReference>
<reference evidence="3" key="1">
    <citation type="submission" date="2020-10" db="EMBL/GenBank/DDBJ databases">
        <title>An improved Amphimedon queenslandica hologenome assembly reveals how three proteobacterial symbionts can extend the metabolic phenotypic of their marine sponge host.</title>
        <authorList>
            <person name="Degnan B."/>
            <person name="Degnan S."/>
            <person name="Xiang X."/>
        </authorList>
    </citation>
    <scope>NUCLEOTIDE SEQUENCE</scope>
    <source>
        <strain evidence="3">AqS2</strain>
    </source>
</reference>
<keyword evidence="4" id="KW-1185">Reference proteome</keyword>
<keyword evidence="2" id="KW-0560">Oxidoreductase</keyword>
<organism evidence="3 4">
    <name type="scientific">Candidatus Amphirhobacter heronislandensis</name>
    <dbReference type="NCBI Taxonomy" id="1732024"/>
    <lineage>
        <taxon>Bacteria</taxon>
        <taxon>Pseudomonadati</taxon>
        <taxon>Pseudomonadota</taxon>
        <taxon>Gammaproteobacteria</taxon>
        <taxon>Candidatus Tethybacterales</taxon>
        <taxon>Candidatus Tethybacteraceae</taxon>
        <taxon>Candidatus Amphirhobacter</taxon>
    </lineage>
</organism>
<dbReference type="Gene3D" id="3.40.50.720">
    <property type="entry name" value="NAD(P)-binding Rossmann-like Domain"/>
    <property type="match status" value="1"/>
</dbReference>
<dbReference type="PRINTS" id="PR00081">
    <property type="entry name" value="GDHRDH"/>
</dbReference>
<dbReference type="GO" id="GO:0016491">
    <property type="term" value="F:oxidoreductase activity"/>
    <property type="evidence" value="ECO:0007669"/>
    <property type="project" value="UniProtKB-KW"/>
</dbReference>
<dbReference type="InterPro" id="IPR002347">
    <property type="entry name" value="SDR_fam"/>
</dbReference>
<dbReference type="AlphaFoldDB" id="A0A930UII5"/>
<evidence type="ECO:0000313" key="3">
    <source>
        <dbReference type="EMBL" id="MBF2735542.1"/>
    </source>
</evidence>
<evidence type="ECO:0000313" key="4">
    <source>
        <dbReference type="Proteomes" id="UP000604381"/>
    </source>
</evidence>
<evidence type="ECO:0000256" key="1">
    <source>
        <dbReference type="ARBA" id="ARBA00006484"/>
    </source>
</evidence>
<accession>A0A930UII5</accession>
<gene>
    <name evidence="3" type="ORF">ISN26_05640</name>
</gene>
<dbReference type="PANTHER" id="PTHR44196">
    <property type="entry name" value="DEHYDROGENASE/REDUCTASE SDR FAMILY MEMBER 7B"/>
    <property type="match status" value="1"/>
</dbReference>
<proteinExistence type="inferred from homology"/>
<comment type="caution">
    <text evidence="3">The sequence shown here is derived from an EMBL/GenBank/DDBJ whole genome shotgun (WGS) entry which is preliminary data.</text>
</comment>
<protein>
    <submittedName>
        <fullName evidence="3">SDR family NAD(P)-dependent oxidoreductase</fullName>
    </submittedName>
</protein>
<dbReference type="GO" id="GO:0016020">
    <property type="term" value="C:membrane"/>
    <property type="evidence" value="ECO:0007669"/>
    <property type="project" value="TreeGrafter"/>
</dbReference>
<dbReference type="InterPro" id="IPR020904">
    <property type="entry name" value="Sc_DH/Rdtase_CS"/>
</dbReference>
<dbReference type="PROSITE" id="PS00061">
    <property type="entry name" value="ADH_SHORT"/>
    <property type="match status" value="1"/>
</dbReference>
<sequence>GAATAELLAAAGAKLLLSARDADALEALRERLGPGHETLPWDVTVPVAQQKPPDPGSLDGLLYCAGDYEPMDAASFDPVRAERIVAVNLTGLFGVTAHLLPAWRERRRGHFAVVGSIAGHRALPRSLAYGASKAGLEYFTESLALEVAAQGICVQLARPGFVRTRLTAKNDFAMPFIIEPGAAAARLVAGMAGSSFRIDFPRRLTWPLRLAALLPHWLYRRLLRG</sequence>
<dbReference type="SUPFAM" id="SSF51735">
    <property type="entry name" value="NAD(P)-binding Rossmann-fold domains"/>
    <property type="match status" value="1"/>
</dbReference>
<dbReference type="EMBL" id="JADHEI010000040">
    <property type="protein sequence ID" value="MBF2735542.1"/>
    <property type="molecule type" value="Genomic_DNA"/>
</dbReference>
<name>A0A930UII5_9GAMM</name>
<feature type="non-terminal residue" evidence="3">
    <location>
        <position position="1"/>
    </location>
</feature>
<evidence type="ECO:0000256" key="2">
    <source>
        <dbReference type="ARBA" id="ARBA00023002"/>
    </source>
</evidence>
<comment type="similarity">
    <text evidence="1">Belongs to the short-chain dehydrogenases/reductases (SDR) family.</text>
</comment>
<dbReference type="PANTHER" id="PTHR44196:SF1">
    <property type="entry name" value="DEHYDROGENASE_REDUCTASE SDR FAMILY MEMBER 7B"/>
    <property type="match status" value="1"/>
</dbReference>